<reference evidence="1" key="5">
    <citation type="submission" date="2025-09" db="UniProtKB">
        <authorList>
            <consortium name="Ensembl"/>
        </authorList>
    </citation>
    <scope>IDENTIFICATION</scope>
</reference>
<evidence type="ECO:0000313" key="2">
    <source>
        <dbReference type="Proteomes" id="UP000005640"/>
    </source>
</evidence>
<dbReference type="Ensembl" id="ENST00000714033.1">
    <property type="protein sequence ID" value="ENSP00000519324.1"/>
    <property type="gene ID" value="ENSG00000117118.12"/>
</dbReference>
<reference evidence="1 2" key="2">
    <citation type="journal article" date="2004" name="Nature">
        <title>Finishing the euchromatic sequence of the human genome.</title>
        <authorList>
            <consortium name="International Human Genome Sequencing Consortium"/>
        </authorList>
    </citation>
    <scope>NUCLEOTIDE SEQUENCE [LARGE SCALE GENOMIC DNA]</scope>
</reference>
<protein>
    <submittedName>
        <fullName evidence="1">Succinate dehydrogenase complex iron sulfur subunit B</fullName>
    </submittedName>
</protein>
<reference evidence="1 2" key="1">
    <citation type="journal article" date="2001" name="Nature">
        <title>Initial sequencing and analysis of the human genome.</title>
        <authorList>
            <consortium name="International Human Genome Sequencing Consortium"/>
            <person name="Lander E.S."/>
            <person name="Linton L.M."/>
            <person name="Birren B."/>
            <person name="Nusbaum C."/>
            <person name="Zody M.C."/>
            <person name="Baldwin J."/>
            <person name="Devon K."/>
            <person name="Dewar K."/>
            <person name="Doyle M."/>
            <person name="FitzHugh W."/>
            <person name="Funke R."/>
            <person name="Gage D."/>
            <person name="Harris K."/>
            <person name="Heaford A."/>
            <person name="Howland J."/>
            <person name="Kann L."/>
            <person name="Lehoczky J."/>
            <person name="LeVine R."/>
            <person name="McEwan P."/>
            <person name="McKernan K."/>
            <person name="Meldrim J."/>
            <person name="Mesirov J.P."/>
            <person name="Miranda C."/>
            <person name="Morris W."/>
            <person name="Naylor J."/>
            <person name="Raymond C."/>
            <person name="Rosetti M."/>
            <person name="Santos R."/>
            <person name="Sheridan A."/>
            <person name="Sougnez C."/>
            <person name="Stange-Thomann N."/>
            <person name="Stojanovic N."/>
            <person name="Subramanian A."/>
            <person name="Wyman D."/>
            <person name="Rogers J."/>
            <person name="Sulston J."/>
            <person name="Ainscough R."/>
            <person name="Beck S."/>
            <person name="Bentley D."/>
            <person name="Burton J."/>
            <person name="Clee C."/>
            <person name="Carter N."/>
            <person name="Coulson A."/>
            <person name="Deadman R."/>
            <person name="Deloukas P."/>
            <person name="Dunham A."/>
            <person name="Dunham I."/>
            <person name="Durbin R."/>
            <person name="French L."/>
            <person name="Grafham D."/>
            <person name="Gregory S."/>
            <person name="Hubbard T."/>
            <person name="Humphray S."/>
            <person name="Hunt A."/>
            <person name="Jones M."/>
            <person name="Lloyd C."/>
            <person name="McMurray A."/>
            <person name="Matthews L."/>
            <person name="Mercer S."/>
            <person name="Milne S."/>
            <person name="Mullikin J.C."/>
            <person name="Mungall A."/>
            <person name="Plumb R."/>
            <person name="Ross M."/>
            <person name="Shownkeen R."/>
            <person name="Sims S."/>
            <person name="Waterston R.H."/>
            <person name="Wilson R.K."/>
            <person name="Hillier L.W."/>
            <person name="McPherson J.D."/>
            <person name="Marra M.A."/>
            <person name="Mardis E.R."/>
            <person name="Fulton L.A."/>
            <person name="Chinwalla A.T."/>
            <person name="Pepin K.H."/>
            <person name="Gish W.R."/>
            <person name="Chissoe S.L."/>
            <person name="Wendl M.C."/>
            <person name="Delehaunty K.D."/>
            <person name="Miner T.L."/>
            <person name="Delehaunty A."/>
            <person name="Kramer J.B."/>
            <person name="Cook L.L."/>
            <person name="Fulton R.S."/>
            <person name="Johnson D.L."/>
            <person name="Minx P.J."/>
            <person name="Clifton S.W."/>
            <person name="Hawkins T."/>
            <person name="Branscomb E."/>
            <person name="Predki P."/>
            <person name="Richardson P."/>
            <person name="Wenning S."/>
            <person name="Slezak T."/>
            <person name="Doggett N."/>
            <person name="Cheng J.F."/>
            <person name="Olsen A."/>
            <person name="Lucas S."/>
            <person name="Elkin C."/>
            <person name="Uberbacher E."/>
            <person name="Frazier M."/>
            <person name="Gibbs R.A."/>
            <person name="Muzny D.M."/>
            <person name="Scherer S.E."/>
            <person name="Bouck J.B."/>
            <person name="Sodergren E.J."/>
            <person name="Worley K.C."/>
            <person name="Rives C.M."/>
            <person name="Gorrell J.H."/>
            <person name="Metzker M.L."/>
            <person name="Naylor S.L."/>
            <person name="Kucherlapati R.S."/>
            <person name="Nelson D.L."/>
            <person name="Weinstock G.M."/>
            <person name="Sakaki Y."/>
            <person name="Fujiyama A."/>
            <person name="Hattori M."/>
            <person name="Yada T."/>
            <person name="Toyoda A."/>
            <person name="Itoh T."/>
            <person name="Kawagoe C."/>
            <person name="Watanabe H."/>
            <person name="Totoki Y."/>
            <person name="Taylor T."/>
            <person name="Weissenbach J."/>
            <person name="Heilig R."/>
            <person name="Saurin W."/>
            <person name="Artiguenave F."/>
            <person name="Brottier P."/>
            <person name="Bruls T."/>
            <person name="Pelletier E."/>
            <person name="Robert C."/>
            <person name="Wincker P."/>
            <person name="Smith D.R."/>
            <person name="Doucette-Stamm L."/>
            <person name="Rubenfield M."/>
            <person name="Weinstock K."/>
            <person name="Lee H.M."/>
            <person name="Dubois J."/>
            <person name="Rosenthal A."/>
            <person name="Platzer M."/>
            <person name="Nyakatura G."/>
            <person name="Taudien S."/>
            <person name="Rump A."/>
            <person name="Yang H."/>
            <person name="Yu J."/>
            <person name="Wang J."/>
            <person name="Huang G."/>
            <person name="Gu J."/>
            <person name="Hood L."/>
            <person name="Rowen L."/>
            <person name="Madan A."/>
            <person name="Qin S."/>
            <person name="Davis R.W."/>
            <person name="Federspiel N.A."/>
            <person name="Abola A.P."/>
            <person name="Proctor M.J."/>
            <person name="Myers R.M."/>
            <person name="Schmutz J."/>
            <person name="Dickson M."/>
            <person name="Grimwood J."/>
            <person name="Cox D.R."/>
            <person name="Olson M.V."/>
            <person name="Kaul R."/>
            <person name="Raymond C."/>
            <person name="Shimizu N."/>
            <person name="Kawasaki K."/>
            <person name="Minoshima S."/>
            <person name="Evans G.A."/>
            <person name="Athanasiou M."/>
            <person name="Schultz R."/>
            <person name="Roe B.A."/>
            <person name="Chen F."/>
            <person name="Pan H."/>
            <person name="Ramser J."/>
            <person name="Lehrach H."/>
            <person name="Reinhardt R."/>
            <person name="McCombie W.R."/>
            <person name="de la Bastide M."/>
            <person name="Dedhia N."/>
            <person name="Blocker H."/>
            <person name="Hornischer K."/>
            <person name="Nordsiek G."/>
            <person name="Agarwala R."/>
            <person name="Aravind L."/>
            <person name="Bailey J.A."/>
            <person name="Bateman A."/>
            <person name="Batzoglou S."/>
            <person name="Birney E."/>
            <person name="Bork P."/>
            <person name="Brown D.G."/>
            <person name="Burge C.B."/>
            <person name="Cerutti L."/>
            <person name="Chen H.C."/>
            <person name="Church D."/>
            <person name="Clamp M."/>
            <person name="Copley R.R."/>
            <person name="Doerks T."/>
            <person name="Eddy S.R."/>
            <person name="Eichler E.E."/>
            <person name="Furey T.S."/>
            <person name="Galagan J."/>
            <person name="Gilbert J.G."/>
            <person name="Harmon C."/>
            <person name="Hayashizaki Y."/>
            <person name="Haussler D."/>
            <person name="Hermjakob H."/>
            <person name="Hokamp K."/>
            <person name="Jang W."/>
            <person name="Johnson L.S."/>
            <person name="Jones T.A."/>
            <person name="Kasif S."/>
            <person name="Kaspryzk A."/>
            <person name="Kennedy S."/>
            <person name="Kent W.J."/>
            <person name="Kitts P."/>
            <person name="Koonin E.V."/>
            <person name="Korf I."/>
            <person name="Kulp D."/>
            <person name="Lancet D."/>
            <person name="Lowe T.M."/>
            <person name="McLysaght A."/>
            <person name="Mikkelsen T."/>
            <person name="Moran J.V."/>
            <person name="Mulder N."/>
            <person name="Pollara V.J."/>
            <person name="Ponting C.P."/>
            <person name="Schuler G."/>
            <person name="Schultz J."/>
            <person name="Slater G."/>
            <person name="Smit A.F."/>
            <person name="Stupka E."/>
            <person name="Szustakowski J."/>
            <person name="Thierry-Mieg D."/>
            <person name="Thierry-Mieg J."/>
            <person name="Wagner L."/>
            <person name="Wallis J."/>
            <person name="Wheeler R."/>
            <person name="Williams A."/>
            <person name="Wolf Y.I."/>
            <person name="Wolfe K.H."/>
            <person name="Yang S.P."/>
            <person name="Yeh R.F."/>
            <person name="Collins F."/>
            <person name="Guyer M.S."/>
            <person name="Peterson J."/>
            <person name="Felsenfeld A."/>
            <person name="Wetterstrand K.A."/>
            <person name="Patrinos A."/>
            <person name="Morgan M.J."/>
            <person name="de Jong P."/>
            <person name="Catanese J.J."/>
            <person name="Osoegawa K."/>
            <person name="Shizuya H."/>
            <person name="Choi S."/>
            <person name="Chen Y.J."/>
        </authorList>
    </citation>
    <scope>NUCLEOTIDE SEQUENCE [LARGE SCALE GENOMIC DNA]</scope>
</reference>
<dbReference type="OpenTargets" id="ENSG00000117118"/>
<proteinExistence type="predicted"/>
<dbReference type="EMBL" id="AL049569">
    <property type="status" value="NOT_ANNOTATED_CDS"/>
    <property type="molecule type" value="Genomic_DNA"/>
</dbReference>
<dbReference type="Ensembl" id="ENST00000714033.1">
    <property type="protein sequence ID" value="ENSP00000519324.1"/>
    <property type="gene ID" value="ENSG00000117118.13"/>
</dbReference>
<sequence length="43" mass="4584">MAAVVALSLRRRLPATTLGGACLQDKNYLLKSVYLARCSGSCL</sequence>
<gene>
    <name evidence="1" type="primary">SDHB</name>
</gene>
<dbReference type="AlphaFoldDB" id="A0AAQ5BHC5"/>
<evidence type="ECO:0000313" key="1">
    <source>
        <dbReference type="Ensembl" id="ENSP00000519324.1"/>
    </source>
</evidence>
<reference evidence="1 2" key="3">
    <citation type="journal article" date="2006" name="Nature">
        <title>The DNA sequence and biological annotation of human chromosome 1.</title>
        <authorList>
            <person name="Gregory S.G."/>
            <person name="Barlow K.F."/>
            <person name="McLay K.E."/>
            <person name="Kaul R."/>
            <person name="Swarbreck D."/>
            <person name="Dunham A."/>
            <person name="Scott C.E."/>
            <person name="Howe K.L."/>
            <person name="Woodfine K."/>
            <person name="Spencer C.C."/>
            <person name="Jones M.C."/>
            <person name="Gillson C."/>
            <person name="Searle S."/>
            <person name="Zhou Y."/>
            <person name="Kokocinski F."/>
            <person name="McDonald L."/>
            <person name="Evans R."/>
            <person name="Phillips K."/>
            <person name="Atkinson A."/>
            <person name="Cooper R."/>
            <person name="Jones C."/>
            <person name="Hall R.E."/>
            <person name="Andrews T.D."/>
            <person name="Lloyd C."/>
            <person name="Ainscough R."/>
            <person name="Almeida J.P."/>
            <person name="Ambrose K.D."/>
            <person name="Anderson F."/>
            <person name="Andrew R.W."/>
            <person name="Ashwell R.I."/>
            <person name="Aubin K."/>
            <person name="Babbage A.K."/>
            <person name="Bagguley C.L."/>
            <person name="Bailey J."/>
            <person name="Beasley H."/>
            <person name="Bethel G."/>
            <person name="Bird C.P."/>
            <person name="Bray-Allen S."/>
            <person name="Brown J.Y."/>
            <person name="Brown A.J."/>
            <person name="Buckley D."/>
            <person name="Burton J."/>
            <person name="Bye J."/>
            <person name="Carder C."/>
            <person name="Chapman J.C."/>
            <person name="Clark S.Y."/>
            <person name="Clarke G."/>
            <person name="Clee C."/>
            <person name="Cobley V."/>
            <person name="Collier R.E."/>
            <person name="Corby N."/>
            <person name="Coville G.J."/>
            <person name="Davies J."/>
            <person name="Deadman R."/>
            <person name="Dunn M."/>
            <person name="Earthrowl M."/>
            <person name="Ellington A.G."/>
            <person name="Errington H."/>
            <person name="Frankish A."/>
            <person name="Frankland J."/>
            <person name="French L."/>
            <person name="Garner P."/>
            <person name="Garnett J."/>
            <person name="Gay L."/>
            <person name="Ghori M.R."/>
            <person name="Gibson R."/>
            <person name="Gilby L.M."/>
            <person name="Gillett W."/>
            <person name="Glithero R.J."/>
            <person name="Grafham D.V."/>
            <person name="Griffiths C."/>
            <person name="Griffiths-Jones S."/>
            <person name="Grocock R."/>
            <person name="Hammond S."/>
            <person name="Harrison E.S."/>
            <person name="Hart E."/>
            <person name="Haugen E."/>
            <person name="Heath P.D."/>
            <person name="Holmes S."/>
            <person name="Holt K."/>
            <person name="Howden P.J."/>
            <person name="Hunt A.R."/>
            <person name="Hunt S.E."/>
            <person name="Hunter G."/>
            <person name="Isherwood J."/>
            <person name="James R."/>
            <person name="Johnson C."/>
            <person name="Johnson D."/>
            <person name="Joy A."/>
            <person name="Kay M."/>
            <person name="Kershaw J.K."/>
            <person name="Kibukawa M."/>
            <person name="Kimberley A.M."/>
            <person name="King A."/>
            <person name="Knights A.J."/>
            <person name="Lad H."/>
            <person name="Laird G."/>
            <person name="Lawlor S."/>
            <person name="Leongamornlert D.A."/>
            <person name="Lloyd D.M."/>
            <person name="Loveland J."/>
            <person name="Lovell J."/>
            <person name="Lush M.J."/>
            <person name="Lyne R."/>
            <person name="Martin S."/>
            <person name="Mashreghi-Mohammadi M."/>
            <person name="Matthews L."/>
            <person name="Matthews N.S."/>
            <person name="McLaren S."/>
            <person name="Milne S."/>
            <person name="Mistry S."/>
            <person name="Moore M.J."/>
            <person name="Nickerson T."/>
            <person name="O'Dell C.N."/>
            <person name="Oliver K."/>
            <person name="Palmeiri A."/>
            <person name="Palmer S.A."/>
            <person name="Parker A."/>
            <person name="Patel D."/>
            <person name="Pearce A.V."/>
            <person name="Peck A.I."/>
            <person name="Pelan S."/>
            <person name="Phelps K."/>
            <person name="Phillimore B.J."/>
            <person name="Plumb R."/>
            <person name="Rajan J."/>
            <person name="Raymond C."/>
            <person name="Rouse G."/>
            <person name="Saenphimmachak C."/>
            <person name="Sehra H.K."/>
            <person name="Sheridan E."/>
            <person name="Shownkeen R."/>
            <person name="Sims S."/>
            <person name="Skuce C.D."/>
            <person name="Smith M."/>
            <person name="Steward C."/>
            <person name="Subramanian S."/>
            <person name="Sycamore N."/>
            <person name="Tracey A."/>
            <person name="Tromans A."/>
            <person name="Van Helmond Z."/>
            <person name="Wall M."/>
            <person name="Wallis J.M."/>
            <person name="White S."/>
            <person name="Whitehead S.L."/>
            <person name="Wilkinson J.E."/>
            <person name="Willey D.L."/>
            <person name="Williams H."/>
            <person name="Wilming L."/>
            <person name="Wray P.W."/>
            <person name="Wu Z."/>
            <person name="Coulson A."/>
            <person name="Vaudin M."/>
            <person name="Sulston J.E."/>
            <person name="Durbin R."/>
            <person name="Hubbard T."/>
            <person name="Wooster R."/>
            <person name="Dunham I."/>
            <person name="Carter N.P."/>
            <person name="McVean G."/>
            <person name="Ross M.T."/>
            <person name="Harrow J."/>
            <person name="Olson M.V."/>
            <person name="Beck S."/>
            <person name="Rogers J."/>
            <person name="Bentley D.R."/>
            <person name="Banerjee R."/>
            <person name="Bryant S.P."/>
            <person name="Burford D.C."/>
            <person name="Burrill W.D."/>
            <person name="Clegg S.M."/>
            <person name="Dhami P."/>
            <person name="Dovey O."/>
            <person name="Faulkner L.M."/>
            <person name="Gribble S.M."/>
            <person name="Langford C.F."/>
            <person name="Pandian R.D."/>
            <person name="Porter K.M."/>
            <person name="Prigmore E."/>
        </authorList>
    </citation>
    <scope>NUCLEOTIDE SEQUENCE [LARGE SCALE GENOMIC DNA]</scope>
</reference>
<reference evidence="1" key="4">
    <citation type="submission" date="2025-08" db="UniProtKB">
        <authorList>
            <consortium name="Ensembl"/>
        </authorList>
    </citation>
    <scope>IDENTIFICATION</scope>
</reference>
<keyword evidence="2" id="KW-1185">Reference proteome</keyword>
<name>A0AAQ5BHC5_HUMAN</name>
<dbReference type="GeneTree" id="ENSGT00390000013558"/>
<dbReference type="Proteomes" id="UP000005640">
    <property type="component" value="Chromosome 1"/>
</dbReference>
<organism evidence="1 2">
    <name type="scientific">Homo sapiens</name>
    <name type="common">Human</name>
    <dbReference type="NCBI Taxonomy" id="9606"/>
    <lineage>
        <taxon>Eukaryota</taxon>
        <taxon>Metazoa</taxon>
        <taxon>Chordata</taxon>
        <taxon>Craniata</taxon>
        <taxon>Vertebrata</taxon>
        <taxon>Euteleostomi</taxon>
        <taxon>Mammalia</taxon>
        <taxon>Eutheria</taxon>
        <taxon>Euarchontoglires</taxon>
        <taxon>Primates</taxon>
        <taxon>Haplorrhini</taxon>
        <taxon>Catarrhini</taxon>
        <taxon>Hominidae</taxon>
        <taxon>Homo</taxon>
    </lineage>
</organism>
<dbReference type="HGNC" id="HGNC:10681">
    <property type="gene designation" value="SDHB"/>
</dbReference>
<accession>A0AAQ5BHC5</accession>